<dbReference type="Proteomes" id="UP000295727">
    <property type="component" value="Chromosome 4"/>
</dbReference>
<feature type="domain" description="HTH marR-type" evidence="4">
    <location>
        <begin position="27"/>
        <end position="161"/>
    </location>
</feature>
<dbReference type="GO" id="GO:0003677">
    <property type="term" value="F:DNA binding"/>
    <property type="evidence" value="ECO:0007669"/>
    <property type="project" value="UniProtKB-KW"/>
</dbReference>
<gene>
    <name evidence="5" type="ORF">E1956_36235</name>
</gene>
<evidence type="ECO:0000313" key="5">
    <source>
        <dbReference type="EMBL" id="QBR02672.1"/>
    </source>
</evidence>
<dbReference type="PROSITE" id="PS50995">
    <property type="entry name" value="HTH_MARR_2"/>
    <property type="match status" value="1"/>
</dbReference>
<protein>
    <submittedName>
        <fullName evidence="5">MarR family transcriptional regulator</fullName>
    </submittedName>
</protein>
<dbReference type="AlphaFoldDB" id="A0A4P7D7P0"/>
<evidence type="ECO:0000256" key="2">
    <source>
        <dbReference type="ARBA" id="ARBA00023125"/>
    </source>
</evidence>
<keyword evidence="1" id="KW-0805">Transcription regulation</keyword>
<dbReference type="InterPro" id="IPR036388">
    <property type="entry name" value="WH-like_DNA-bd_sf"/>
</dbReference>
<dbReference type="PANTHER" id="PTHR42756:SF1">
    <property type="entry name" value="TRANSCRIPTIONAL REPRESSOR OF EMRAB OPERON"/>
    <property type="match status" value="1"/>
</dbReference>
<dbReference type="InterPro" id="IPR000835">
    <property type="entry name" value="HTH_MarR-typ"/>
</dbReference>
<name>A0A4P7D7P0_9BURK</name>
<dbReference type="InterPro" id="IPR036390">
    <property type="entry name" value="WH_DNA-bd_sf"/>
</dbReference>
<accession>A0A4P7D7P0</accession>
<keyword evidence="3" id="KW-0804">Transcription</keyword>
<evidence type="ECO:0000259" key="4">
    <source>
        <dbReference type="PROSITE" id="PS50995"/>
    </source>
</evidence>
<sequence length="180" mass="19873">MAKQHDQSVLTITNPACLVDGSDREFRHLINGLLPFAARLLSIRDGFGALVGLTGIQYSLLVSISHLSDDEVVTVNRLADHLHLSGAFVTLETGKLKKLGLIDKRSDPDDKRKMRLTVTTAGWKSLRELAENQQTINNVLFEGVTKTEFKALCSVVDRLVGNGDRATLDLTHMIARQQKP</sequence>
<dbReference type="Gene3D" id="1.10.10.10">
    <property type="entry name" value="Winged helix-like DNA-binding domain superfamily/Winged helix DNA-binding domain"/>
    <property type="match status" value="1"/>
</dbReference>
<dbReference type="SMART" id="SM00347">
    <property type="entry name" value="HTH_MARR"/>
    <property type="match status" value="1"/>
</dbReference>
<evidence type="ECO:0000313" key="6">
    <source>
        <dbReference type="Proteomes" id="UP000295727"/>
    </source>
</evidence>
<reference evidence="5 6" key="1">
    <citation type="submission" date="2019-03" db="EMBL/GenBank/DDBJ databases">
        <title>Paraburkholderia sp. 7MH5, isolated from subtropical forest soil.</title>
        <authorList>
            <person name="Gao Z.-H."/>
            <person name="Qiu L.-H."/>
        </authorList>
    </citation>
    <scope>NUCLEOTIDE SEQUENCE [LARGE SCALE GENOMIC DNA]</scope>
    <source>
        <strain evidence="5 6">7MH5</strain>
    </source>
</reference>
<dbReference type="EMBL" id="CP038151">
    <property type="protein sequence ID" value="QBR02672.1"/>
    <property type="molecule type" value="Genomic_DNA"/>
</dbReference>
<evidence type="ECO:0000256" key="3">
    <source>
        <dbReference type="ARBA" id="ARBA00023163"/>
    </source>
</evidence>
<dbReference type="SUPFAM" id="SSF46785">
    <property type="entry name" value="Winged helix' DNA-binding domain"/>
    <property type="match status" value="1"/>
</dbReference>
<dbReference type="RefSeq" id="WP_134758192.1">
    <property type="nucleotide sequence ID" value="NZ_CP038151.1"/>
</dbReference>
<dbReference type="Pfam" id="PF12802">
    <property type="entry name" value="MarR_2"/>
    <property type="match status" value="1"/>
</dbReference>
<dbReference type="OrthoDB" id="8961644at2"/>
<keyword evidence="2" id="KW-0238">DNA-binding</keyword>
<dbReference type="GO" id="GO:0003700">
    <property type="term" value="F:DNA-binding transcription factor activity"/>
    <property type="evidence" value="ECO:0007669"/>
    <property type="project" value="InterPro"/>
</dbReference>
<dbReference type="KEGG" id="ppai:E1956_36235"/>
<evidence type="ECO:0000256" key="1">
    <source>
        <dbReference type="ARBA" id="ARBA00023015"/>
    </source>
</evidence>
<keyword evidence="6" id="KW-1185">Reference proteome</keyword>
<proteinExistence type="predicted"/>
<dbReference type="PANTHER" id="PTHR42756">
    <property type="entry name" value="TRANSCRIPTIONAL REGULATOR, MARR"/>
    <property type="match status" value="1"/>
</dbReference>
<organism evidence="5 6">
    <name type="scientific">Paraburkholderia pallida</name>
    <dbReference type="NCBI Taxonomy" id="2547399"/>
    <lineage>
        <taxon>Bacteria</taxon>
        <taxon>Pseudomonadati</taxon>
        <taxon>Pseudomonadota</taxon>
        <taxon>Betaproteobacteria</taxon>
        <taxon>Burkholderiales</taxon>
        <taxon>Burkholderiaceae</taxon>
        <taxon>Paraburkholderia</taxon>
    </lineage>
</organism>